<dbReference type="PANTHER" id="PTHR30146:SF148">
    <property type="entry name" value="HTH-TYPE TRANSCRIPTIONAL REPRESSOR PURR-RELATED"/>
    <property type="match status" value="1"/>
</dbReference>
<dbReference type="SUPFAM" id="SSF53822">
    <property type="entry name" value="Periplasmic binding protein-like I"/>
    <property type="match status" value="1"/>
</dbReference>
<gene>
    <name evidence="6" type="ORF">GALL_137680</name>
</gene>
<comment type="caution">
    <text evidence="6">The sequence shown here is derived from an EMBL/GenBank/DDBJ whole genome shotgun (WGS) entry which is preliminary data.</text>
</comment>
<evidence type="ECO:0000256" key="4">
    <source>
        <dbReference type="ARBA" id="ARBA00023163"/>
    </source>
</evidence>
<keyword evidence="4" id="KW-0804">Transcription</keyword>
<dbReference type="CDD" id="cd01392">
    <property type="entry name" value="HTH_LacI"/>
    <property type="match status" value="1"/>
</dbReference>
<dbReference type="Gene3D" id="1.10.260.40">
    <property type="entry name" value="lambda repressor-like DNA-binding domains"/>
    <property type="match status" value="1"/>
</dbReference>
<dbReference type="InterPro" id="IPR000843">
    <property type="entry name" value="HTH_LacI"/>
</dbReference>
<evidence type="ECO:0000313" key="6">
    <source>
        <dbReference type="EMBL" id="OIR04037.1"/>
    </source>
</evidence>
<feature type="domain" description="HTH lacI-type" evidence="5">
    <location>
        <begin position="1"/>
        <end position="54"/>
    </location>
</feature>
<dbReference type="InterPro" id="IPR010982">
    <property type="entry name" value="Lambda_DNA-bd_dom_sf"/>
</dbReference>
<dbReference type="EMBL" id="MLJW01000060">
    <property type="protein sequence ID" value="OIR04037.1"/>
    <property type="molecule type" value="Genomic_DNA"/>
</dbReference>
<dbReference type="PROSITE" id="PS50932">
    <property type="entry name" value="HTH_LACI_2"/>
    <property type="match status" value="1"/>
</dbReference>
<keyword evidence="1" id="KW-0678">Repressor</keyword>
<name>A0A1J5SIS3_9ZZZZ</name>
<evidence type="ECO:0000256" key="2">
    <source>
        <dbReference type="ARBA" id="ARBA00023015"/>
    </source>
</evidence>
<dbReference type="SMART" id="SM00354">
    <property type="entry name" value="HTH_LACI"/>
    <property type="match status" value="1"/>
</dbReference>
<evidence type="ECO:0000256" key="1">
    <source>
        <dbReference type="ARBA" id="ARBA00022491"/>
    </source>
</evidence>
<dbReference type="AlphaFoldDB" id="A0A1J5SIS3"/>
<accession>A0A1J5SIS3</accession>
<evidence type="ECO:0000259" key="5">
    <source>
        <dbReference type="PROSITE" id="PS50932"/>
    </source>
</evidence>
<keyword evidence="2" id="KW-0805">Transcription regulation</keyword>
<dbReference type="SUPFAM" id="SSF47413">
    <property type="entry name" value="lambda repressor-like DNA-binding domains"/>
    <property type="match status" value="1"/>
</dbReference>
<sequence>MSDVARLAGGVHPSTVSLALRNDPSISEATRRRVHAAAEKIGYRPDPLLDAFNTHRKGVLPQKSVPVIAFVSDVPNRETFDATPRLVCYWEGARAAADVLHCKLELFLLNRGQLTPERLNSVLSARGIVSIVVAGLTPETTRLAFDWKDYSAVKIASHHLSEPSYSVKTDLRDSARLAWNRLRGLGYERIGMVCAADPSMSCAELYRVGFHQAELVQKARIPVLDLPEGSRPAVLARWIRQHKVDAVIGSGAAVEVLLEEASPAKDRPAFACLDVTGLPPRVAGVVPDYRRVGEEAIEQVVSLMRSNLRGLIDTPSCTYIPPSWRDGASAPAKCA</sequence>
<dbReference type="Pfam" id="PF00356">
    <property type="entry name" value="LacI"/>
    <property type="match status" value="1"/>
</dbReference>
<dbReference type="GO" id="GO:0000976">
    <property type="term" value="F:transcription cis-regulatory region binding"/>
    <property type="evidence" value="ECO:0007669"/>
    <property type="project" value="TreeGrafter"/>
</dbReference>
<protein>
    <submittedName>
        <fullName evidence="6">DNA-binding transcriptional repressor MalI</fullName>
    </submittedName>
</protein>
<dbReference type="PANTHER" id="PTHR30146">
    <property type="entry name" value="LACI-RELATED TRANSCRIPTIONAL REPRESSOR"/>
    <property type="match status" value="1"/>
</dbReference>
<organism evidence="6">
    <name type="scientific">mine drainage metagenome</name>
    <dbReference type="NCBI Taxonomy" id="410659"/>
    <lineage>
        <taxon>unclassified sequences</taxon>
        <taxon>metagenomes</taxon>
        <taxon>ecological metagenomes</taxon>
    </lineage>
</organism>
<reference evidence="6" key="1">
    <citation type="submission" date="2016-10" db="EMBL/GenBank/DDBJ databases">
        <title>Sequence of Gallionella enrichment culture.</title>
        <authorList>
            <person name="Poehlein A."/>
            <person name="Muehling M."/>
            <person name="Daniel R."/>
        </authorList>
    </citation>
    <scope>NUCLEOTIDE SEQUENCE</scope>
</reference>
<keyword evidence="3 6" id="KW-0238">DNA-binding</keyword>
<dbReference type="InterPro" id="IPR028082">
    <property type="entry name" value="Peripla_BP_I"/>
</dbReference>
<evidence type="ECO:0000256" key="3">
    <source>
        <dbReference type="ARBA" id="ARBA00023125"/>
    </source>
</evidence>
<dbReference type="GO" id="GO:0003700">
    <property type="term" value="F:DNA-binding transcription factor activity"/>
    <property type="evidence" value="ECO:0007669"/>
    <property type="project" value="TreeGrafter"/>
</dbReference>
<proteinExistence type="predicted"/>